<dbReference type="SMART" id="SM00353">
    <property type="entry name" value="HLH"/>
    <property type="match status" value="1"/>
</dbReference>
<feature type="region of interest" description="Disordered" evidence="2">
    <location>
        <begin position="218"/>
        <end position="317"/>
    </location>
</feature>
<evidence type="ECO:0000259" key="3">
    <source>
        <dbReference type="PROSITE" id="PS50888"/>
    </source>
</evidence>
<dbReference type="Proteomes" id="UP001278766">
    <property type="component" value="Unassembled WGS sequence"/>
</dbReference>
<dbReference type="GeneID" id="87836498"/>
<dbReference type="PANTHER" id="PTHR47336:SF2">
    <property type="entry name" value="TRANSCRIPTION FACTOR HMS1-RELATED"/>
    <property type="match status" value="1"/>
</dbReference>
<proteinExistence type="predicted"/>
<organism evidence="4 5">
    <name type="scientific">Chaetomium fimeti</name>
    <dbReference type="NCBI Taxonomy" id="1854472"/>
    <lineage>
        <taxon>Eukaryota</taxon>
        <taxon>Fungi</taxon>
        <taxon>Dikarya</taxon>
        <taxon>Ascomycota</taxon>
        <taxon>Pezizomycotina</taxon>
        <taxon>Sordariomycetes</taxon>
        <taxon>Sordariomycetidae</taxon>
        <taxon>Sordariales</taxon>
        <taxon>Chaetomiaceae</taxon>
        <taxon>Chaetomium</taxon>
    </lineage>
</organism>
<feature type="region of interest" description="Disordered" evidence="2">
    <location>
        <begin position="347"/>
        <end position="378"/>
    </location>
</feature>
<feature type="coiled-coil region" evidence="1">
    <location>
        <begin position="386"/>
        <end position="427"/>
    </location>
</feature>
<keyword evidence="5" id="KW-1185">Reference proteome</keyword>
<feature type="region of interest" description="Disordered" evidence="2">
    <location>
        <begin position="1"/>
        <end position="94"/>
    </location>
</feature>
<keyword evidence="1" id="KW-0175">Coiled coil</keyword>
<dbReference type="InterPro" id="IPR011598">
    <property type="entry name" value="bHLH_dom"/>
</dbReference>
<gene>
    <name evidence="4" type="ORF">B0H64DRAFT_21887</name>
</gene>
<dbReference type="SUPFAM" id="SSF47459">
    <property type="entry name" value="HLH, helix-loop-helix DNA-binding domain"/>
    <property type="match status" value="1"/>
</dbReference>
<feature type="compositionally biased region" description="Polar residues" evidence="2">
    <location>
        <begin position="174"/>
        <end position="187"/>
    </location>
</feature>
<dbReference type="Pfam" id="PF00010">
    <property type="entry name" value="HLH"/>
    <property type="match status" value="1"/>
</dbReference>
<feature type="compositionally biased region" description="Gly residues" evidence="2">
    <location>
        <begin position="356"/>
        <end position="373"/>
    </location>
</feature>
<reference evidence="4" key="2">
    <citation type="submission" date="2023-06" db="EMBL/GenBank/DDBJ databases">
        <authorList>
            <consortium name="Lawrence Berkeley National Laboratory"/>
            <person name="Haridas S."/>
            <person name="Hensen N."/>
            <person name="Bonometti L."/>
            <person name="Westerberg I."/>
            <person name="Brannstrom I.O."/>
            <person name="Guillou S."/>
            <person name="Cros-Aarteil S."/>
            <person name="Calhoun S."/>
            <person name="Kuo A."/>
            <person name="Mondo S."/>
            <person name="Pangilinan J."/>
            <person name="Riley R."/>
            <person name="Labutti K."/>
            <person name="Andreopoulos B."/>
            <person name="Lipzen A."/>
            <person name="Chen C."/>
            <person name="Yanf M."/>
            <person name="Daum C."/>
            <person name="Ng V."/>
            <person name="Clum A."/>
            <person name="Steindorff A."/>
            <person name="Ohm R."/>
            <person name="Martin F."/>
            <person name="Silar P."/>
            <person name="Natvig D."/>
            <person name="Lalanne C."/>
            <person name="Gautier V."/>
            <person name="Ament-Velasquez S.L."/>
            <person name="Kruys A."/>
            <person name="Hutchinson M.I."/>
            <person name="Powell A.J."/>
            <person name="Barry K."/>
            <person name="Miller A.N."/>
            <person name="Grigoriev I.V."/>
            <person name="Debuchy R."/>
            <person name="Gladieux P."/>
            <person name="Thoren M.H."/>
            <person name="Johannesson H."/>
        </authorList>
    </citation>
    <scope>NUCLEOTIDE SEQUENCE</scope>
    <source>
        <strain evidence="4">CBS 168.71</strain>
    </source>
</reference>
<comment type="caution">
    <text evidence="4">The sequence shown here is derived from an EMBL/GenBank/DDBJ whole genome shotgun (WGS) entry which is preliminary data.</text>
</comment>
<evidence type="ECO:0000256" key="1">
    <source>
        <dbReference type="SAM" id="Coils"/>
    </source>
</evidence>
<dbReference type="EMBL" id="JAUEPN010000001">
    <property type="protein sequence ID" value="KAK3300731.1"/>
    <property type="molecule type" value="Genomic_DNA"/>
</dbReference>
<accession>A0AAE0HQJ8</accession>
<dbReference type="PROSITE" id="PS50888">
    <property type="entry name" value="BHLH"/>
    <property type="match status" value="1"/>
</dbReference>
<feature type="compositionally biased region" description="Pro residues" evidence="2">
    <location>
        <begin position="73"/>
        <end position="86"/>
    </location>
</feature>
<feature type="region of interest" description="Disordered" evidence="2">
    <location>
        <begin position="156"/>
        <end position="205"/>
    </location>
</feature>
<feature type="compositionally biased region" description="Polar residues" evidence="2">
    <location>
        <begin position="277"/>
        <end position="286"/>
    </location>
</feature>
<evidence type="ECO:0000313" key="4">
    <source>
        <dbReference type="EMBL" id="KAK3300731.1"/>
    </source>
</evidence>
<feature type="compositionally biased region" description="Polar residues" evidence="2">
    <location>
        <begin position="37"/>
        <end position="46"/>
    </location>
</feature>
<dbReference type="InterPro" id="IPR036638">
    <property type="entry name" value="HLH_DNA-bd_sf"/>
</dbReference>
<feature type="compositionally biased region" description="Polar residues" evidence="2">
    <location>
        <begin position="1"/>
        <end position="13"/>
    </location>
</feature>
<reference evidence="4" key="1">
    <citation type="journal article" date="2023" name="Mol. Phylogenet. Evol.">
        <title>Genome-scale phylogeny and comparative genomics of the fungal order Sordariales.</title>
        <authorList>
            <person name="Hensen N."/>
            <person name="Bonometti L."/>
            <person name="Westerberg I."/>
            <person name="Brannstrom I.O."/>
            <person name="Guillou S."/>
            <person name="Cros-Aarteil S."/>
            <person name="Calhoun S."/>
            <person name="Haridas S."/>
            <person name="Kuo A."/>
            <person name="Mondo S."/>
            <person name="Pangilinan J."/>
            <person name="Riley R."/>
            <person name="LaButti K."/>
            <person name="Andreopoulos B."/>
            <person name="Lipzen A."/>
            <person name="Chen C."/>
            <person name="Yan M."/>
            <person name="Daum C."/>
            <person name="Ng V."/>
            <person name="Clum A."/>
            <person name="Steindorff A."/>
            <person name="Ohm R.A."/>
            <person name="Martin F."/>
            <person name="Silar P."/>
            <person name="Natvig D.O."/>
            <person name="Lalanne C."/>
            <person name="Gautier V."/>
            <person name="Ament-Velasquez S.L."/>
            <person name="Kruys A."/>
            <person name="Hutchinson M.I."/>
            <person name="Powell A.J."/>
            <person name="Barry K."/>
            <person name="Miller A.N."/>
            <person name="Grigoriev I.V."/>
            <person name="Debuchy R."/>
            <person name="Gladieux P."/>
            <person name="Hiltunen Thoren M."/>
            <person name="Johannesson H."/>
        </authorList>
    </citation>
    <scope>NUCLEOTIDE SEQUENCE</scope>
    <source>
        <strain evidence="4">CBS 168.71</strain>
    </source>
</reference>
<sequence>MNQDYVWTGNGPSQALDGSPGGMPPSALMTRPLADSQRGSWTSSQAPDPPSRFTGLLVQTQKQRSTHACGLPSPAPTAPAASPPHWPNHDVSSVAGSWAPTSPISPAVGEPVALEYNSQFLYPPNTAASVIFDTGFHDWAGNTGFPLSFDHTYPGGHTAPPVPNGLSADFSAPWPSQTPGPSRSSGQLLIPAFEFPPPSNSTTVANRILPLSNTEIFKQENTPQPHPYPLCKRPLSHSQQRPQPHKRAKAPSSNDDNHSPPPTTTDRKPRTKPLPSTHPQSPTSAKGPTLRTAARRVKRPAPSLKPGESPAHQRARTNHNLVEQQYRHRLHARFEALLDVLPDGILGDEEEHHEGPSGGDGGLCTAGGGGGVKGKNNRRMSKVDVLSKAQRVIQFLQGDTERMKREMEEMRREKEAAFAGMARVRERG</sequence>
<dbReference type="Gene3D" id="4.10.280.10">
    <property type="entry name" value="Helix-loop-helix DNA-binding domain"/>
    <property type="match status" value="1"/>
</dbReference>
<dbReference type="PANTHER" id="PTHR47336">
    <property type="entry name" value="TRANSCRIPTION FACTOR HMS1-RELATED"/>
    <property type="match status" value="1"/>
</dbReference>
<evidence type="ECO:0000256" key="2">
    <source>
        <dbReference type="SAM" id="MobiDB-lite"/>
    </source>
</evidence>
<name>A0AAE0HQJ8_9PEZI</name>
<dbReference type="RefSeq" id="XP_062664245.1">
    <property type="nucleotide sequence ID" value="XM_062799550.1"/>
</dbReference>
<protein>
    <recommendedName>
        <fullName evidence="3">BHLH domain-containing protein</fullName>
    </recommendedName>
</protein>
<dbReference type="AlphaFoldDB" id="A0AAE0HQJ8"/>
<evidence type="ECO:0000313" key="5">
    <source>
        <dbReference type="Proteomes" id="UP001278766"/>
    </source>
</evidence>
<dbReference type="GO" id="GO:0046983">
    <property type="term" value="F:protein dimerization activity"/>
    <property type="evidence" value="ECO:0007669"/>
    <property type="project" value="InterPro"/>
</dbReference>
<dbReference type="InterPro" id="IPR052099">
    <property type="entry name" value="Regulatory_TF_Diverse"/>
</dbReference>
<feature type="domain" description="BHLH" evidence="3">
    <location>
        <begin position="314"/>
        <end position="396"/>
    </location>
</feature>